<protein>
    <submittedName>
        <fullName evidence="2">Uncharacterized protein</fullName>
    </submittedName>
</protein>
<feature type="region of interest" description="Disordered" evidence="1">
    <location>
        <begin position="1"/>
        <end position="81"/>
    </location>
</feature>
<name>A0A428SW26_9HYPO</name>
<feature type="compositionally biased region" description="Basic and acidic residues" evidence="1">
    <location>
        <begin position="10"/>
        <end position="21"/>
    </location>
</feature>
<dbReference type="AlphaFoldDB" id="A0A428SW26"/>
<evidence type="ECO:0000256" key="1">
    <source>
        <dbReference type="SAM" id="MobiDB-lite"/>
    </source>
</evidence>
<comment type="caution">
    <text evidence="2">The sequence shown here is derived from an EMBL/GenBank/DDBJ whole genome shotgun (WGS) entry which is preliminary data.</text>
</comment>
<keyword evidence="3" id="KW-1185">Reference proteome</keyword>
<organism evidence="2 3">
    <name type="scientific">Fusarium oligoseptatum</name>
    <dbReference type="NCBI Taxonomy" id="2604345"/>
    <lineage>
        <taxon>Eukaryota</taxon>
        <taxon>Fungi</taxon>
        <taxon>Dikarya</taxon>
        <taxon>Ascomycota</taxon>
        <taxon>Pezizomycotina</taxon>
        <taxon>Sordariomycetes</taxon>
        <taxon>Hypocreomycetidae</taxon>
        <taxon>Hypocreales</taxon>
        <taxon>Nectriaceae</taxon>
        <taxon>Fusarium</taxon>
        <taxon>Fusarium solani species complex</taxon>
    </lineage>
</organism>
<gene>
    <name evidence="2" type="ORF">CEP52_012906</name>
</gene>
<accession>A0A428SW26</accession>
<dbReference type="Proteomes" id="UP000287144">
    <property type="component" value="Unassembled WGS sequence"/>
</dbReference>
<evidence type="ECO:0000313" key="2">
    <source>
        <dbReference type="EMBL" id="RSL94011.1"/>
    </source>
</evidence>
<reference evidence="2 3" key="1">
    <citation type="submission" date="2017-06" db="EMBL/GenBank/DDBJ databases">
        <title>Comparative genomic analysis of Ambrosia Fusariam Clade fungi.</title>
        <authorList>
            <person name="Stajich J.E."/>
            <person name="Carrillo J."/>
            <person name="Kijimoto T."/>
            <person name="Eskalen A."/>
            <person name="O'Donnell K."/>
            <person name="Kasson M."/>
        </authorList>
    </citation>
    <scope>NUCLEOTIDE SEQUENCE [LARGE SCALE GENOMIC DNA]</scope>
    <source>
        <strain evidence="2 3">NRRL62579</strain>
    </source>
</reference>
<proteinExistence type="predicted"/>
<sequence length="260" mass="29062">MTLPVPRHPRNWDPEGFENSRKRQRRRQIAPLRSEDPPAPEDGPAPTTLQPSRSSRGDMEASAPNGTQHATSVPPAVQGSNINRTGLYTTVILEDEKGVTEAPARVKVVPGSKKPGVTEHFAKEHDLFTVALPENKKRSIPEGLRTNCSTKIKIRHPSDRSEEACRTAYVWSTDPDRELDYDMRLPSDHRRFCESRDEEELPPAQPVDIGGHHFGTINHPEDFNMLLDDQQHDDISNGGHCQLCLDLAMLKGGIYPVHPP</sequence>
<evidence type="ECO:0000313" key="3">
    <source>
        <dbReference type="Proteomes" id="UP000287144"/>
    </source>
</evidence>
<dbReference type="EMBL" id="NKCK01000174">
    <property type="protein sequence ID" value="RSL94011.1"/>
    <property type="molecule type" value="Genomic_DNA"/>
</dbReference>